<evidence type="ECO:0000313" key="3">
    <source>
        <dbReference type="Proteomes" id="UP000813215"/>
    </source>
</evidence>
<dbReference type="EMBL" id="JAHHHW010000092">
    <property type="protein sequence ID" value="MBW4432797.1"/>
    <property type="molecule type" value="Genomic_DNA"/>
</dbReference>
<comment type="caution">
    <text evidence="2">The sequence shown here is derived from an EMBL/GenBank/DDBJ whole genome shotgun (WGS) entry which is preliminary data.</text>
</comment>
<accession>A0A9E3H8S2</accession>
<keyword evidence="1" id="KW-0472">Membrane</keyword>
<dbReference type="AlphaFoldDB" id="A0A9E3H8S2"/>
<sequence length="138" mass="14936">MRKSKWLALGVAFAFAGVNFTKLEPVKANPALLAPAAPLCATGVGTVVCAVVGAVTIGGIVYYVVNQGGKKKVIDHQGNTLMNIEDFVVKRDEDDGREYVEVNTIEECKLVKPAIGRDVQNWKLKNGKVRCMLFGVDK</sequence>
<proteinExistence type="predicted"/>
<reference evidence="2" key="2">
    <citation type="journal article" date="2022" name="Microbiol. Resour. Announc.">
        <title>Metagenome Sequencing to Explore Phylogenomics of Terrestrial Cyanobacteria.</title>
        <authorList>
            <person name="Ward R.D."/>
            <person name="Stajich J.E."/>
            <person name="Johansen J.R."/>
            <person name="Huntemann M."/>
            <person name="Clum A."/>
            <person name="Foster B."/>
            <person name="Foster B."/>
            <person name="Roux S."/>
            <person name="Palaniappan K."/>
            <person name="Varghese N."/>
            <person name="Mukherjee S."/>
            <person name="Reddy T.B.K."/>
            <person name="Daum C."/>
            <person name="Copeland A."/>
            <person name="Chen I.A."/>
            <person name="Ivanova N.N."/>
            <person name="Kyrpides N.C."/>
            <person name="Shapiro N."/>
            <person name="Eloe-Fadrosh E.A."/>
            <person name="Pietrasiak N."/>
        </authorList>
    </citation>
    <scope>NUCLEOTIDE SEQUENCE</scope>
    <source>
        <strain evidence="2">HA4357-MV3</strain>
    </source>
</reference>
<keyword evidence="1" id="KW-0812">Transmembrane</keyword>
<feature type="transmembrane region" description="Helical" evidence="1">
    <location>
        <begin position="36"/>
        <end position="65"/>
    </location>
</feature>
<reference evidence="2" key="1">
    <citation type="submission" date="2021-05" db="EMBL/GenBank/DDBJ databases">
        <authorList>
            <person name="Pietrasiak N."/>
            <person name="Ward R."/>
            <person name="Stajich J.E."/>
            <person name="Kurbessoian T."/>
        </authorList>
    </citation>
    <scope>NUCLEOTIDE SEQUENCE</scope>
    <source>
        <strain evidence="2">HA4357-MV3</strain>
    </source>
</reference>
<gene>
    <name evidence="2" type="ORF">KME28_13975</name>
</gene>
<name>A0A9E3H8S2_9NOST</name>
<evidence type="ECO:0000313" key="2">
    <source>
        <dbReference type="EMBL" id="MBW4432797.1"/>
    </source>
</evidence>
<protein>
    <submittedName>
        <fullName evidence="2">Uncharacterized protein</fullName>
    </submittedName>
</protein>
<dbReference type="Proteomes" id="UP000813215">
    <property type="component" value="Unassembled WGS sequence"/>
</dbReference>
<organism evidence="2 3">
    <name type="scientific">Pelatocladus maniniholoensis HA4357-MV3</name>
    <dbReference type="NCBI Taxonomy" id="1117104"/>
    <lineage>
        <taxon>Bacteria</taxon>
        <taxon>Bacillati</taxon>
        <taxon>Cyanobacteriota</taxon>
        <taxon>Cyanophyceae</taxon>
        <taxon>Nostocales</taxon>
        <taxon>Nostocaceae</taxon>
        <taxon>Pelatocladus</taxon>
    </lineage>
</organism>
<keyword evidence="1" id="KW-1133">Transmembrane helix</keyword>
<evidence type="ECO:0000256" key="1">
    <source>
        <dbReference type="SAM" id="Phobius"/>
    </source>
</evidence>